<proteinExistence type="predicted"/>
<accession>A0ACC6P1V1</accession>
<keyword evidence="2" id="KW-1185">Reference proteome</keyword>
<name>A0ACC6P1V1_9BURK</name>
<evidence type="ECO:0000313" key="1">
    <source>
        <dbReference type="EMBL" id="MEJ7138170.1"/>
    </source>
</evidence>
<evidence type="ECO:0000313" key="2">
    <source>
        <dbReference type="Proteomes" id="UP001364695"/>
    </source>
</evidence>
<dbReference type="Proteomes" id="UP001364695">
    <property type="component" value="Unassembled WGS sequence"/>
</dbReference>
<comment type="caution">
    <text evidence="1">The sequence shown here is derived from an EMBL/GenBank/DDBJ whole genome shotgun (WGS) entry which is preliminary data.</text>
</comment>
<organism evidence="1 2">
    <name type="scientific">Amphibiibacter pelophylacis</name>
    <dbReference type="NCBI Taxonomy" id="1799477"/>
    <lineage>
        <taxon>Bacteria</taxon>
        <taxon>Pseudomonadati</taxon>
        <taxon>Pseudomonadota</taxon>
        <taxon>Betaproteobacteria</taxon>
        <taxon>Burkholderiales</taxon>
        <taxon>Sphaerotilaceae</taxon>
        <taxon>Amphibiibacter</taxon>
    </lineage>
</organism>
<protein>
    <submittedName>
        <fullName evidence="1">Uncharacterized protein</fullName>
    </submittedName>
</protein>
<sequence length="83" mass="9143">MNEAPASREDIRAFAEAARGVPDRLVMLNLGPVTHTGLILLKTGFDLLGFHRILDNYGVRHTPKQHGSPSSETLRKKKGPWGP</sequence>
<gene>
    <name evidence="1" type="ORF">RV045_06960</name>
</gene>
<reference evidence="1" key="1">
    <citation type="submission" date="2023-10" db="EMBL/GenBank/DDBJ databases">
        <title>Amphibacter perezi, gen. nov., sp. nov. a novel taxa of the family Comamonadaceae, class Betaproteobacteria isolated from the skin microbiota of Pelophylax perezi from different populations.</title>
        <authorList>
            <person name="Costa S."/>
            <person name="Proenca D.N."/>
            <person name="Lopes I."/>
            <person name="Morais P.V."/>
        </authorList>
    </citation>
    <scope>NUCLEOTIDE SEQUENCE</scope>
    <source>
        <strain evidence="1">SL12-8</strain>
    </source>
</reference>
<dbReference type="EMBL" id="JAWDIE010000008">
    <property type="protein sequence ID" value="MEJ7138170.1"/>
    <property type="molecule type" value="Genomic_DNA"/>
</dbReference>